<feature type="signal peptide" evidence="1">
    <location>
        <begin position="1"/>
        <end position="21"/>
    </location>
</feature>
<dbReference type="Proteomes" id="UP000824260">
    <property type="component" value="Unassembled WGS sequence"/>
</dbReference>
<reference evidence="2" key="1">
    <citation type="submission" date="2020-10" db="EMBL/GenBank/DDBJ databases">
        <authorList>
            <person name="Gilroy R."/>
        </authorList>
    </citation>
    <scope>NUCLEOTIDE SEQUENCE</scope>
    <source>
        <strain evidence="2">ChiSjej6B24-2974</strain>
    </source>
</reference>
<feature type="chain" id="PRO_5039225124" evidence="1">
    <location>
        <begin position="22"/>
        <end position="172"/>
    </location>
</feature>
<keyword evidence="1" id="KW-0732">Signal</keyword>
<name>A0A9D0ZLR1_9FIRM</name>
<protein>
    <submittedName>
        <fullName evidence="2">Uncharacterized protein</fullName>
    </submittedName>
</protein>
<dbReference type="AlphaFoldDB" id="A0A9D0ZLR1"/>
<evidence type="ECO:0000313" key="3">
    <source>
        <dbReference type="Proteomes" id="UP000824260"/>
    </source>
</evidence>
<dbReference type="EMBL" id="DVFZ01000010">
    <property type="protein sequence ID" value="HIQ81644.1"/>
    <property type="molecule type" value="Genomic_DNA"/>
</dbReference>
<accession>A0A9D0ZLR1</accession>
<gene>
    <name evidence="2" type="ORF">IAA52_00920</name>
</gene>
<evidence type="ECO:0000313" key="2">
    <source>
        <dbReference type="EMBL" id="HIQ81644.1"/>
    </source>
</evidence>
<reference evidence="2" key="2">
    <citation type="journal article" date="2021" name="PeerJ">
        <title>Extensive microbial diversity within the chicken gut microbiome revealed by metagenomics and culture.</title>
        <authorList>
            <person name="Gilroy R."/>
            <person name="Ravi A."/>
            <person name="Getino M."/>
            <person name="Pursley I."/>
            <person name="Horton D.L."/>
            <person name="Alikhan N.F."/>
            <person name="Baker D."/>
            <person name="Gharbi K."/>
            <person name="Hall N."/>
            <person name="Watson M."/>
            <person name="Adriaenssens E.M."/>
            <person name="Foster-Nyarko E."/>
            <person name="Jarju S."/>
            <person name="Secka A."/>
            <person name="Antonio M."/>
            <person name="Oren A."/>
            <person name="Chaudhuri R.R."/>
            <person name="La Ragione R."/>
            <person name="Hildebrand F."/>
            <person name="Pallen M.J."/>
        </authorList>
    </citation>
    <scope>NUCLEOTIDE SEQUENCE</scope>
    <source>
        <strain evidence="2">ChiSjej6B24-2974</strain>
    </source>
</reference>
<sequence>MKKIVTLLLAIAMLCGLAAFAEEAATDTERNYAPESGTGWMIVDIHGQTEELAYVESVRSLTGATYVFENDDYRVSIVLDRDLEAGVTMGENSINSIEIQSHLDSTSGYYFSKKSSSDVVNSEVTMEKIDEDGLWQGTFSVTVNSADRWLGDMKPGIIAELELENGEFCFCE</sequence>
<evidence type="ECO:0000256" key="1">
    <source>
        <dbReference type="SAM" id="SignalP"/>
    </source>
</evidence>
<proteinExistence type="predicted"/>
<comment type="caution">
    <text evidence="2">The sequence shown here is derived from an EMBL/GenBank/DDBJ whole genome shotgun (WGS) entry which is preliminary data.</text>
</comment>
<organism evidence="2 3">
    <name type="scientific">Candidatus Pullichristensenella stercorigallinarum</name>
    <dbReference type="NCBI Taxonomy" id="2840909"/>
    <lineage>
        <taxon>Bacteria</taxon>
        <taxon>Bacillati</taxon>
        <taxon>Bacillota</taxon>
        <taxon>Clostridia</taxon>
        <taxon>Candidatus Pullichristensenella</taxon>
    </lineage>
</organism>